<sequence>MDLGTATLLVGGVIGLFLALFGVKMLVTGRAPASTLRNFLRVRDAALYHLLFGAALLLMVVGQRIPNGPAGAAVSGFAIVLVGVALVKYRPRRGRPTEDS</sequence>
<feature type="transmembrane region" description="Helical" evidence="1">
    <location>
        <begin position="47"/>
        <end position="65"/>
    </location>
</feature>
<organism evidence="2 3">
    <name type="scientific">Couchioplanes caeruleus subsp. caeruleus</name>
    <dbReference type="NCBI Taxonomy" id="56427"/>
    <lineage>
        <taxon>Bacteria</taxon>
        <taxon>Bacillati</taxon>
        <taxon>Actinomycetota</taxon>
        <taxon>Actinomycetes</taxon>
        <taxon>Micromonosporales</taxon>
        <taxon>Micromonosporaceae</taxon>
        <taxon>Couchioplanes</taxon>
    </lineage>
</organism>
<keyword evidence="3" id="KW-1185">Reference proteome</keyword>
<keyword evidence="1" id="KW-0472">Membrane</keyword>
<dbReference type="AlphaFoldDB" id="A0A1K0FRZ3"/>
<evidence type="ECO:0000313" key="3">
    <source>
        <dbReference type="Proteomes" id="UP000182486"/>
    </source>
</evidence>
<dbReference type="RefSeq" id="WP_071803278.1">
    <property type="nucleotide sequence ID" value="NZ_MEIA01000015.1"/>
</dbReference>
<gene>
    <name evidence="2" type="ORF">BG844_03530</name>
</gene>
<evidence type="ECO:0000313" key="2">
    <source>
        <dbReference type="EMBL" id="OJF15561.1"/>
    </source>
</evidence>
<feature type="transmembrane region" description="Helical" evidence="1">
    <location>
        <begin position="6"/>
        <end position="27"/>
    </location>
</feature>
<comment type="caution">
    <text evidence="2">The sequence shown here is derived from an EMBL/GenBank/DDBJ whole genome shotgun (WGS) entry which is preliminary data.</text>
</comment>
<dbReference type="Proteomes" id="UP000182486">
    <property type="component" value="Unassembled WGS sequence"/>
</dbReference>
<keyword evidence="1" id="KW-0812">Transmembrane</keyword>
<protein>
    <submittedName>
        <fullName evidence="2">Uncharacterized protein</fullName>
    </submittedName>
</protein>
<reference evidence="2 3" key="1">
    <citation type="submission" date="2016-09" db="EMBL/GenBank/DDBJ databases">
        <title>Couchioplanes caeruleus draft genome sequence.</title>
        <authorList>
            <person name="Sheehan J."/>
            <person name="Caffrey P."/>
        </authorList>
    </citation>
    <scope>NUCLEOTIDE SEQUENCE [LARGE SCALE GENOMIC DNA]</scope>
    <source>
        <strain evidence="2 3">DSM 43634</strain>
    </source>
</reference>
<feature type="transmembrane region" description="Helical" evidence="1">
    <location>
        <begin position="71"/>
        <end position="89"/>
    </location>
</feature>
<dbReference type="EMBL" id="MEIA01000015">
    <property type="protein sequence ID" value="OJF15561.1"/>
    <property type="molecule type" value="Genomic_DNA"/>
</dbReference>
<proteinExistence type="predicted"/>
<keyword evidence="1" id="KW-1133">Transmembrane helix</keyword>
<evidence type="ECO:0000256" key="1">
    <source>
        <dbReference type="SAM" id="Phobius"/>
    </source>
</evidence>
<accession>A0A1K0FRZ3</accession>
<name>A0A1K0FRZ3_9ACTN</name>